<feature type="repeat" description="TPR" evidence="3">
    <location>
        <begin position="665"/>
        <end position="698"/>
    </location>
</feature>
<accession>A0ABX6MH63</accession>
<proteinExistence type="predicted"/>
<keyword evidence="2 3" id="KW-0802">TPR repeat</keyword>
<dbReference type="EMBL" id="CP051684">
    <property type="protein sequence ID" value="QJD93671.1"/>
    <property type="molecule type" value="Genomic_DNA"/>
</dbReference>
<evidence type="ECO:0000256" key="2">
    <source>
        <dbReference type="ARBA" id="ARBA00022803"/>
    </source>
</evidence>
<dbReference type="Pfam" id="PF07719">
    <property type="entry name" value="TPR_2"/>
    <property type="match status" value="1"/>
</dbReference>
<feature type="region of interest" description="Disordered" evidence="4">
    <location>
        <begin position="81"/>
        <end position="100"/>
    </location>
</feature>
<dbReference type="Gene3D" id="1.25.40.10">
    <property type="entry name" value="Tetratricopeptide repeat domain"/>
    <property type="match status" value="3"/>
</dbReference>
<feature type="transmembrane region" description="Helical" evidence="5">
    <location>
        <begin position="285"/>
        <end position="309"/>
    </location>
</feature>
<dbReference type="InterPro" id="IPR019734">
    <property type="entry name" value="TPR_rpt"/>
</dbReference>
<dbReference type="InterPro" id="IPR013105">
    <property type="entry name" value="TPR_2"/>
</dbReference>
<keyword evidence="5" id="KW-0472">Membrane</keyword>
<evidence type="ECO:0000256" key="3">
    <source>
        <dbReference type="PROSITE-ProRule" id="PRU00339"/>
    </source>
</evidence>
<keyword evidence="5" id="KW-1133">Transmembrane helix</keyword>
<dbReference type="InterPro" id="IPR050498">
    <property type="entry name" value="Ycf3"/>
</dbReference>
<evidence type="ECO:0000256" key="1">
    <source>
        <dbReference type="ARBA" id="ARBA00022737"/>
    </source>
</evidence>
<feature type="repeat" description="TPR" evidence="3">
    <location>
        <begin position="391"/>
        <end position="424"/>
    </location>
</feature>
<organism evidence="6 7">
    <name type="scientific">Duganella dendranthematis</name>
    <dbReference type="NCBI Taxonomy" id="2728021"/>
    <lineage>
        <taxon>Bacteria</taxon>
        <taxon>Pseudomonadati</taxon>
        <taxon>Pseudomonadota</taxon>
        <taxon>Betaproteobacteria</taxon>
        <taxon>Burkholderiales</taxon>
        <taxon>Oxalobacteraceae</taxon>
        <taxon>Telluria group</taxon>
        <taxon>Duganella</taxon>
    </lineage>
</organism>
<dbReference type="PANTHER" id="PTHR44858:SF1">
    <property type="entry name" value="UDP-N-ACETYLGLUCOSAMINE--PEPTIDE N-ACETYLGLUCOSAMINYLTRANSFERASE SPINDLY-RELATED"/>
    <property type="match status" value="1"/>
</dbReference>
<evidence type="ECO:0000256" key="5">
    <source>
        <dbReference type="SAM" id="Phobius"/>
    </source>
</evidence>
<name>A0ABX6MH63_9BURK</name>
<evidence type="ECO:0000313" key="7">
    <source>
        <dbReference type="Proteomes" id="UP000503117"/>
    </source>
</evidence>
<keyword evidence="5" id="KW-0812">Transmembrane</keyword>
<dbReference type="SMART" id="SM00028">
    <property type="entry name" value="TPR"/>
    <property type="match status" value="8"/>
</dbReference>
<evidence type="ECO:0000256" key="4">
    <source>
        <dbReference type="SAM" id="MobiDB-lite"/>
    </source>
</evidence>
<protein>
    <submittedName>
        <fullName evidence="6">Tetratricopeptide repeat protein</fullName>
    </submittedName>
</protein>
<dbReference type="InterPro" id="IPR011990">
    <property type="entry name" value="TPR-like_helical_dom_sf"/>
</dbReference>
<dbReference type="PROSITE" id="PS50005">
    <property type="entry name" value="TPR"/>
    <property type="match status" value="2"/>
</dbReference>
<keyword evidence="1" id="KW-0677">Repeat</keyword>
<dbReference type="RefSeq" id="WP_169114525.1">
    <property type="nucleotide sequence ID" value="NZ_CP051684.1"/>
</dbReference>
<keyword evidence="7" id="KW-1185">Reference proteome</keyword>
<reference evidence="6 7" key="1">
    <citation type="submission" date="2020-04" db="EMBL/GenBank/DDBJ databases">
        <title>Genome sequencing of novel species.</title>
        <authorList>
            <person name="Heo J."/>
            <person name="Kim S.-J."/>
            <person name="Kim J.-S."/>
            <person name="Hong S.-B."/>
            <person name="Kwon S.-W."/>
        </authorList>
    </citation>
    <scope>NUCLEOTIDE SEQUENCE [LARGE SCALE GENOMIC DNA]</scope>
    <source>
        <strain evidence="6 7">AF9R3</strain>
    </source>
</reference>
<dbReference type="Pfam" id="PF13432">
    <property type="entry name" value="TPR_16"/>
    <property type="match status" value="1"/>
</dbReference>
<dbReference type="SUPFAM" id="SSF48452">
    <property type="entry name" value="TPR-like"/>
    <property type="match status" value="2"/>
</dbReference>
<sequence>MHDTLIFMEFLGLAPDADERAIRRAYATRLKQIDQEADPAAFQSLREAYDSALLWVRHRSDAGQEVAIVADAPDAVTTIANEQPQAPSPSPSPEQDDPATQARVVFSEFQQLMPALPVDDDCPWQQALRHGLADERLVGISARELFEYHIATLLADGWQPGHEALLVAAVTIFGWSDDRRRVRRLGQAGAMLDVAINERATFDQQAPEVRYEQRQLLLRLRDGSPPGTRELINDTPLLEQLIARFPTWLAMVASAPNIMQWRALHAQLPGWRKLPLMVSLAKRDFATGIVMPLIWVIFIGTMILGSLIYPDTKGKPPPPAPTAADYAERGAAALDQHKLRDAIDNLTRSLQLESKNANNYSLRAIAYTWNGELKLAQQDIDQSAELNAANPLLFRARGALAYERKQYAEAVDAFTRSLQLEPDHTFTLMQRSYAYFEQHDYPHVMADTEQVLKLSPGMGAAYSLRLEVAWTHKDKAAALKEIQATLTAIPDTAYAYHIAARAYMRWGQQPEAIAVLTRGIERSPTANLYLYRAQLRPLTQMAEKRSDLAKALSLQPQSFNIVRDSAELEIGNGNFSNAQPILTSLLNNSSLTKDERSILLGLRGIAYTGTGATTLAQSDYDAARALVDSTTGLNNLCWLLATHNSSLDTALSLCDASLAKSAHHAATLDSRGMVLLRMGRYQDAIAAYNAALAQRPKYYTSLYGRGLARRKLGEHESGNADLKAARAIDTGVDAEFDEMGLKAR</sequence>
<dbReference type="PANTHER" id="PTHR44858">
    <property type="entry name" value="TETRATRICOPEPTIDE REPEAT PROTEIN 6"/>
    <property type="match status" value="1"/>
</dbReference>
<dbReference type="Proteomes" id="UP000503117">
    <property type="component" value="Chromosome"/>
</dbReference>
<gene>
    <name evidence="6" type="ORF">HH213_28455</name>
</gene>
<evidence type="ECO:0000313" key="6">
    <source>
        <dbReference type="EMBL" id="QJD93671.1"/>
    </source>
</evidence>